<proteinExistence type="predicted"/>
<evidence type="ECO:0000313" key="1">
    <source>
        <dbReference type="EMBL" id="SUP60702.1"/>
    </source>
</evidence>
<dbReference type="RefSeq" id="WP_124287742.1">
    <property type="nucleotide sequence ID" value="NZ_UHID01000007.1"/>
</dbReference>
<gene>
    <name evidence="1" type="ORF">NCTC7807_04773</name>
</gene>
<dbReference type="AlphaFoldDB" id="A0A380P858"/>
<organism evidence="1 2">
    <name type="scientific">Streptomyces griseus</name>
    <dbReference type="NCBI Taxonomy" id="1911"/>
    <lineage>
        <taxon>Bacteria</taxon>
        <taxon>Bacillati</taxon>
        <taxon>Actinomycetota</taxon>
        <taxon>Actinomycetes</taxon>
        <taxon>Kitasatosporales</taxon>
        <taxon>Streptomycetaceae</taxon>
        <taxon>Streptomyces</taxon>
    </lineage>
</organism>
<protein>
    <submittedName>
        <fullName evidence="1">Uncharacterized protein</fullName>
    </submittedName>
</protein>
<dbReference type="Proteomes" id="UP000254150">
    <property type="component" value="Unassembled WGS sequence"/>
</dbReference>
<accession>A0A380P858</accession>
<reference evidence="1 2" key="1">
    <citation type="submission" date="2018-06" db="EMBL/GenBank/DDBJ databases">
        <authorList>
            <consortium name="Pathogen Informatics"/>
            <person name="Doyle S."/>
        </authorList>
    </citation>
    <scope>NUCLEOTIDE SEQUENCE [LARGE SCALE GENOMIC DNA]</scope>
    <source>
        <strain evidence="1 2">NCTC7807</strain>
    </source>
</reference>
<dbReference type="EMBL" id="UHID01000007">
    <property type="protein sequence ID" value="SUP60702.1"/>
    <property type="molecule type" value="Genomic_DNA"/>
</dbReference>
<evidence type="ECO:0000313" key="2">
    <source>
        <dbReference type="Proteomes" id="UP000254150"/>
    </source>
</evidence>
<sequence length="305" mass="33232">MKISASRVRWSLVGLAFGVTTVIGLAPMVSATNASDSAVVAAEADLPALKLFNQVSLGDGFVQTLYATDASNRPKVLAVRIDAAAVNTLPTTPTHDGQTCFDKDGDGINLETDCASGHERNLWFPKLPGLPFKWLMFNWQRNGHGPTHVFDKPHFDFHFFIQDFTERNKIRTGPCNLVINCDDEATAMKPVPAQFMPAGWGMPGAAGRMGNHIVNPNAAPANGDPFTQAFAYGVYDGHVTYWEPVVNKDWVVATKPTKVCQPITQAPEVELSGYYPTQMCTRYNSAGDVTFTMENFVQRTAPSGS</sequence>
<name>A0A380P858_STRGR</name>